<gene>
    <name evidence="2" type="ORF">TeGR_g3485</name>
</gene>
<proteinExistence type="predicted"/>
<dbReference type="Proteomes" id="UP001165060">
    <property type="component" value="Unassembled WGS sequence"/>
</dbReference>
<accession>A0ABQ6MSQ1</accession>
<protein>
    <recommendedName>
        <fullName evidence="1">SMP-30/Gluconolactonase/LRE-like region domain-containing protein</fullName>
    </recommendedName>
</protein>
<keyword evidence="3" id="KW-1185">Reference proteome</keyword>
<organism evidence="2 3">
    <name type="scientific">Tetraparma gracilis</name>
    <dbReference type="NCBI Taxonomy" id="2962635"/>
    <lineage>
        <taxon>Eukaryota</taxon>
        <taxon>Sar</taxon>
        <taxon>Stramenopiles</taxon>
        <taxon>Ochrophyta</taxon>
        <taxon>Bolidophyceae</taxon>
        <taxon>Parmales</taxon>
        <taxon>Triparmaceae</taxon>
        <taxon>Tetraparma</taxon>
    </lineage>
</organism>
<comment type="caution">
    <text evidence="2">The sequence shown here is derived from an EMBL/GenBank/DDBJ whole genome shotgun (WGS) entry which is preliminary data.</text>
</comment>
<dbReference type="Pfam" id="PF08450">
    <property type="entry name" value="SGL"/>
    <property type="match status" value="1"/>
</dbReference>
<dbReference type="InterPro" id="IPR051262">
    <property type="entry name" value="SMP-30/CGR1_Lactonase"/>
</dbReference>
<evidence type="ECO:0000313" key="2">
    <source>
        <dbReference type="EMBL" id="GMI31818.1"/>
    </source>
</evidence>
<dbReference type="EMBL" id="BRYB01001714">
    <property type="protein sequence ID" value="GMI31818.1"/>
    <property type="molecule type" value="Genomic_DNA"/>
</dbReference>
<feature type="domain" description="SMP-30/Gluconolactonase/LRE-like region" evidence="1">
    <location>
        <begin position="10"/>
        <end position="229"/>
    </location>
</feature>
<dbReference type="Gene3D" id="2.120.10.30">
    <property type="entry name" value="TolB, C-terminal domain"/>
    <property type="match status" value="1"/>
</dbReference>
<evidence type="ECO:0000313" key="3">
    <source>
        <dbReference type="Proteomes" id="UP001165060"/>
    </source>
</evidence>
<name>A0ABQ6MSQ1_9STRA</name>
<dbReference type="PANTHER" id="PTHR47572:SF5">
    <property type="entry name" value="BLR2277 PROTEIN"/>
    <property type="match status" value="1"/>
</dbReference>
<dbReference type="InterPro" id="IPR011042">
    <property type="entry name" value="6-blade_b-propeller_TolB-like"/>
</dbReference>
<dbReference type="InterPro" id="IPR013658">
    <property type="entry name" value="SGL"/>
</dbReference>
<reference evidence="2 3" key="1">
    <citation type="journal article" date="2023" name="Commun. Biol.">
        <title>Genome analysis of Parmales, the sister group of diatoms, reveals the evolutionary specialization of diatoms from phago-mixotrophs to photoautotrophs.</title>
        <authorList>
            <person name="Ban H."/>
            <person name="Sato S."/>
            <person name="Yoshikawa S."/>
            <person name="Yamada K."/>
            <person name="Nakamura Y."/>
            <person name="Ichinomiya M."/>
            <person name="Sato N."/>
            <person name="Blanc-Mathieu R."/>
            <person name="Endo H."/>
            <person name="Kuwata A."/>
            <person name="Ogata H."/>
        </authorList>
    </citation>
    <scope>NUCLEOTIDE SEQUENCE [LARGE SCALE GENOMIC DNA]</scope>
</reference>
<evidence type="ECO:0000259" key="1">
    <source>
        <dbReference type="Pfam" id="PF08450"/>
    </source>
</evidence>
<sequence>MLHFSSRSTGDVYRINGTGKVQALMNTAGSPSGLAIGASGSMFVADLDHRAVVMGTGDDASMQIVVAMYEDKEFLGPHSIVYGKDGSFFFTDSGPFGETGVHNAKGSVYCVTGGASQMLKPLILGSLAYPTGLCLAPAGTGEVLYVCETMANRVLRFVRQATAWHCSVFHQFSGRIGPQAIAVDDDGTIYVGHKGLKGMDSGCVSVLGKDGKLIDEIDLDNTHSVTGVTVQSGGYLFATDEQGNVYRVAL</sequence>
<dbReference type="PANTHER" id="PTHR47572">
    <property type="entry name" value="LIPOPROTEIN-RELATED"/>
    <property type="match status" value="1"/>
</dbReference>
<dbReference type="SUPFAM" id="SSF63829">
    <property type="entry name" value="Calcium-dependent phosphotriesterase"/>
    <property type="match status" value="1"/>
</dbReference>